<dbReference type="GeneID" id="81379524"/>
<evidence type="ECO:0000313" key="1">
    <source>
        <dbReference type="EMBL" id="KAJ5243110.1"/>
    </source>
</evidence>
<reference evidence="1" key="1">
    <citation type="submission" date="2022-11" db="EMBL/GenBank/DDBJ databases">
        <authorList>
            <person name="Petersen C."/>
        </authorList>
    </citation>
    <scope>NUCLEOTIDE SEQUENCE</scope>
    <source>
        <strain evidence="1">IBT 23319</strain>
    </source>
</reference>
<reference evidence="1" key="2">
    <citation type="journal article" date="2023" name="IMA Fungus">
        <title>Comparative genomic study of the Penicillium genus elucidates a diverse pangenome and 15 lateral gene transfer events.</title>
        <authorList>
            <person name="Petersen C."/>
            <person name="Sorensen T."/>
            <person name="Nielsen M.R."/>
            <person name="Sondergaard T.E."/>
            <person name="Sorensen J.L."/>
            <person name="Fitzpatrick D.A."/>
            <person name="Frisvad J.C."/>
            <person name="Nielsen K.L."/>
        </authorList>
    </citation>
    <scope>NUCLEOTIDE SEQUENCE</scope>
    <source>
        <strain evidence="1">IBT 23319</strain>
    </source>
</reference>
<organism evidence="1 2">
    <name type="scientific">Penicillium citrinum</name>
    <dbReference type="NCBI Taxonomy" id="5077"/>
    <lineage>
        <taxon>Eukaryota</taxon>
        <taxon>Fungi</taxon>
        <taxon>Dikarya</taxon>
        <taxon>Ascomycota</taxon>
        <taxon>Pezizomycotina</taxon>
        <taxon>Eurotiomycetes</taxon>
        <taxon>Eurotiomycetidae</taxon>
        <taxon>Eurotiales</taxon>
        <taxon>Aspergillaceae</taxon>
        <taxon>Penicillium</taxon>
    </lineage>
</organism>
<gene>
    <name evidence="1" type="ORF">N7469_001437</name>
</gene>
<dbReference type="EMBL" id="JAPQKT010000001">
    <property type="protein sequence ID" value="KAJ5243110.1"/>
    <property type="molecule type" value="Genomic_DNA"/>
</dbReference>
<evidence type="ECO:0000313" key="2">
    <source>
        <dbReference type="Proteomes" id="UP001147733"/>
    </source>
</evidence>
<proteinExistence type="predicted"/>
<dbReference type="RefSeq" id="XP_056506114.1">
    <property type="nucleotide sequence ID" value="XM_056640357.1"/>
</dbReference>
<dbReference type="AlphaFoldDB" id="A0A9W9PEG9"/>
<accession>A0A9W9PEG9</accession>
<dbReference type="OrthoDB" id="4487429at2759"/>
<dbReference type="Proteomes" id="UP001147733">
    <property type="component" value="Unassembled WGS sequence"/>
</dbReference>
<protein>
    <submittedName>
        <fullName evidence="1">Uncharacterized protein</fullName>
    </submittedName>
</protein>
<keyword evidence="2" id="KW-1185">Reference proteome</keyword>
<sequence>MNIPLSCNDNQEAEDDFRKRVLLLGVGWYDSEERHEILVEVAKSDEEGSLQIRNGEVHIAAKKERLWAGVRWPGGSTGLWALGCATMQFSVLLSIQPGSFENLIK</sequence>
<comment type="caution">
    <text evidence="1">The sequence shown here is derived from an EMBL/GenBank/DDBJ whole genome shotgun (WGS) entry which is preliminary data.</text>
</comment>
<name>A0A9W9PEG9_PENCI</name>